<dbReference type="Proteomes" id="UP000216991">
    <property type="component" value="Unassembled WGS sequence"/>
</dbReference>
<evidence type="ECO:0000313" key="2">
    <source>
        <dbReference type="Proteomes" id="UP000216991"/>
    </source>
</evidence>
<evidence type="ECO:0000313" key="1">
    <source>
        <dbReference type="EMBL" id="OYQ30909.1"/>
    </source>
</evidence>
<name>A0A255YNY2_9SPHN</name>
<accession>A0A255YNY2</accession>
<dbReference type="AlphaFoldDB" id="A0A255YNY2"/>
<keyword evidence="2" id="KW-1185">Reference proteome</keyword>
<dbReference type="EMBL" id="NOXT01000097">
    <property type="protein sequence ID" value="OYQ30909.1"/>
    <property type="molecule type" value="Genomic_DNA"/>
</dbReference>
<organism evidence="1 2">
    <name type="scientific">Sandarakinorhabdus cyanobacteriorum</name>
    <dbReference type="NCBI Taxonomy" id="1981098"/>
    <lineage>
        <taxon>Bacteria</taxon>
        <taxon>Pseudomonadati</taxon>
        <taxon>Pseudomonadota</taxon>
        <taxon>Alphaproteobacteria</taxon>
        <taxon>Sphingomonadales</taxon>
        <taxon>Sphingosinicellaceae</taxon>
        <taxon>Sandarakinorhabdus</taxon>
    </lineage>
</organism>
<protein>
    <submittedName>
        <fullName evidence="1">Uncharacterized protein</fullName>
    </submittedName>
</protein>
<comment type="caution">
    <text evidence="1">The sequence shown here is derived from an EMBL/GenBank/DDBJ whole genome shotgun (WGS) entry which is preliminary data.</text>
</comment>
<dbReference type="RefSeq" id="WP_094473229.1">
    <property type="nucleotide sequence ID" value="NZ_NOXT01000097.1"/>
</dbReference>
<gene>
    <name evidence="1" type="ORF">CHU93_06110</name>
</gene>
<sequence>MTKAVVAETLPRLGALAQSLRPLPIDPKGIAGAAPVFRYLTRNLLLYIDPGCSVVASASNKEVFRSVADAVANLKEDLAGTPFSAQFAISEADAAYEKSSTIVECAEPANASLKHVQLEAAANARRQIASIRAIMISR</sequence>
<reference evidence="1 2" key="1">
    <citation type="submission" date="2017-07" db="EMBL/GenBank/DDBJ databases">
        <title>Sandarakinorhabdus cyanobacteriorum sp. nov., a novel bacterium isolated from cyanobacterial aggregates in a eutrophic lake.</title>
        <authorList>
            <person name="Cai H."/>
        </authorList>
    </citation>
    <scope>NUCLEOTIDE SEQUENCE [LARGE SCALE GENOMIC DNA]</scope>
    <source>
        <strain evidence="1 2">TH057</strain>
    </source>
</reference>
<proteinExistence type="predicted"/>